<feature type="domain" description="LUD" evidence="2">
    <location>
        <begin position="57"/>
        <end position="243"/>
    </location>
</feature>
<dbReference type="RefSeq" id="WP_158947680.1">
    <property type="nucleotide sequence ID" value="NZ_CP046400.1"/>
</dbReference>
<dbReference type="Gene3D" id="3.40.50.10420">
    <property type="entry name" value="NagB/RpiA/CoA transferase-like"/>
    <property type="match status" value="1"/>
</dbReference>
<keyword evidence="4" id="KW-1185">Reference proteome</keyword>
<dbReference type="KEGG" id="psel:GM415_09765"/>
<name>A0A6I6JS75_9BACT</name>
<protein>
    <submittedName>
        <fullName evidence="3">Lactate utilization protein C</fullName>
    </submittedName>
</protein>
<evidence type="ECO:0000313" key="4">
    <source>
        <dbReference type="Proteomes" id="UP000428328"/>
    </source>
</evidence>
<dbReference type="Pfam" id="PF02589">
    <property type="entry name" value="LUD_dom"/>
    <property type="match status" value="1"/>
</dbReference>
<organism evidence="3 4">
    <name type="scientific">Pseudodesulfovibrio cashew</name>
    <dbReference type="NCBI Taxonomy" id="2678688"/>
    <lineage>
        <taxon>Bacteria</taxon>
        <taxon>Pseudomonadati</taxon>
        <taxon>Thermodesulfobacteriota</taxon>
        <taxon>Desulfovibrionia</taxon>
        <taxon>Desulfovibrionales</taxon>
        <taxon>Desulfovibrionaceae</taxon>
    </lineage>
</organism>
<sequence>MHNERDFLNRVREALGRTTSSPVDPALFNPRPEGEREARLTQAQRTPEERAALLALLKEAAVPLNLNVHEAATPDEAGEAIADIARNADTEWGGEKRLTLHDNPEIEALGLKDRLAGDGIAVDVAALLPDEDEMQGKQRLRAQAEAAFIGVTGANWGVADCGAIALLAGPGRGRATSLVPSIHIAVLPLERLLADLPELYAQLEDTELPTSFNFISGPSKTADIEAQLVHGAHGPREMHLIVVTG</sequence>
<dbReference type="InterPro" id="IPR024185">
    <property type="entry name" value="FTHF_cligase-like_sf"/>
</dbReference>
<proteinExistence type="predicted"/>
<feature type="region of interest" description="Disordered" evidence="1">
    <location>
        <begin position="13"/>
        <end position="45"/>
    </location>
</feature>
<dbReference type="Proteomes" id="UP000428328">
    <property type="component" value="Chromosome"/>
</dbReference>
<dbReference type="InterPro" id="IPR003741">
    <property type="entry name" value="LUD_dom"/>
</dbReference>
<accession>A0A6I6JS75</accession>
<evidence type="ECO:0000256" key="1">
    <source>
        <dbReference type="SAM" id="MobiDB-lite"/>
    </source>
</evidence>
<dbReference type="SUPFAM" id="SSF100950">
    <property type="entry name" value="NagB/RpiA/CoA transferase-like"/>
    <property type="match status" value="1"/>
</dbReference>
<evidence type="ECO:0000313" key="3">
    <source>
        <dbReference type="EMBL" id="QGY40404.1"/>
    </source>
</evidence>
<gene>
    <name evidence="3" type="ORF">GM415_09765</name>
</gene>
<reference evidence="3 4" key="1">
    <citation type="submission" date="2019-11" db="EMBL/GenBank/DDBJ databases">
        <authorList>
            <person name="Zheng R.K."/>
            <person name="Sun C.M."/>
        </authorList>
    </citation>
    <scope>NUCLEOTIDE SEQUENCE [LARGE SCALE GENOMIC DNA]</scope>
    <source>
        <strain evidence="3 4">SRB007</strain>
    </source>
</reference>
<dbReference type="AlphaFoldDB" id="A0A6I6JS75"/>
<dbReference type="EMBL" id="CP046400">
    <property type="protein sequence ID" value="QGY40404.1"/>
    <property type="molecule type" value="Genomic_DNA"/>
</dbReference>
<evidence type="ECO:0000259" key="2">
    <source>
        <dbReference type="Pfam" id="PF02589"/>
    </source>
</evidence>
<dbReference type="PANTHER" id="PTHR43682">
    <property type="entry name" value="LACTATE UTILIZATION PROTEIN C"/>
    <property type="match status" value="1"/>
</dbReference>
<dbReference type="InterPro" id="IPR037171">
    <property type="entry name" value="NagB/RpiA_transferase-like"/>
</dbReference>
<dbReference type="PANTHER" id="PTHR43682:SF1">
    <property type="entry name" value="LACTATE UTILIZATION PROTEIN C"/>
    <property type="match status" value="1"/>
</dbReference>